<dbReference type="OrthoDB" id="423342at2759"/>
<sequence>MAAVLRQKEPELHVQVIDRARVPIIMVSTSDHVASLDLSINRKLPDEHVSWFQNLQVFKEEHELVVDFLRCIKFWHSRRQIPGTKEGGYPILAWILFAVQRLQDFVSQEATCLNNLNHLQRLLAALDYFFQSLDCHAAAERSSHSRLWPFPCILDPVATNAGNAALTHDIPVATQLLYADEFLRARALVRAAVSGDGTIERLFENESSTLLPADGACGAFIFKRQKIWLVEVKSVKLRDNWTAPFLHRCDSQTELQGCLLSVDGTGAVQRFPELRQRLTFTPSDFVVCAQLECIAEGAAGNPGKASSVPSSMRLPHCDLRRWQDLHKLLLLIP</sequence>
<accession>A0A812V7Y0</accession>
<name>A0A812V7Y0_9DINO</name>
<protein>
    <submittedName>
        <fullName evidence="1">Uncharacterized protein</fullName>
    </submittedName>
</protein>
<dbReference type="AlphaFoldDB" id="A0A812V7Y0"/>
<evidence type="ECO:0000313" key="2">
    <source>
        <dbReference type="Proteomes" id="UP000604046"/>
    </source>
</evidence>
<dbReference type="Proteomes" id="UP000604046">
    <property type="component" value="Unassembled WGS sequence"/>
</dbReference>
<keyword evidence="2" id="KW-1185">Reference proteome</keyword>
<dbReference type="SUPFAM" id="SSF81631">
    <property type="entry name" value="PAP/OAS1 substrate-binding domain"/>
    <property type="match status" value="1"/>
</dbReference>
<gene>
    <name evidence="1" type="ORF">SNAT2548_LOCUS34956</name>
</gene>
<organism evidence="1 2">
    <name type="scientific">Symbiodinium natans</name>
    <dbReference type="NCBI Taxonomy" id="878477"/>
    <lineage>
        <taxon>Eukaryota</taxon>
        <taxon>Sar</taxon>
        <taxon>Alveolata</taxon>
        <taxon>Dinophyceae</taxon>
        <taxon>Suessiales</taxon>
        <taxon>Symbiodiniaceae</taxon>
        <taxon>Symbiodinium</taxon>
    </lineage>
</organism>
<evidence type="ECO:0000313" key="1">
    <source>
        <dbReference type="EMBL" id="CAE7614866.1"/>
    </source>
</evidence>
<dbReference type="EMBL" id="CAJNDS010002839">
    <property type="protein sequence ID" value="CAE7614866.1"/>
    <property type="molecule type" value="Genomic_DNA"/>
</dbReference>
<comment type="caution">
    <text evidence="1">The sequence shown here is derived from an EMBL/GenBank/DDBJ whole genome shotgun (WGS) entry which is preliminary data.</text>
</comment>
<proteinExistence type="predicted"/>
<reference evidence="1" key="1">
    <citation type="submission" date="2021-02" db="EMBL/GenBank/DDBJ databases">
        <authorList>
            <person name="Dougan E. K."/>
            <person name="Rhodes N."/>
            <person name="Thang M."/>
            <person name="Chan C."/>
        </authorList>
    </citation>
    <scope>NUCLEOTIDE SEQUENCE</scope>
</reference>